<dbReference type="Gene3D" id="1.10.8.1040">
    <property type="match status" value="1"/>
</dbReference>
<keyword evidence="3" id="KW-0732">Signal</keyword>
<keyword evidence="7" id="KW-1185">Reference proteome</keyword>
<dbReference type="Proteomes" id="UP000549617">
    <property type="component" value="Unassembled WGS sequence"/>
</dbReference>
<accession>A0A7W9AJL8</accession>
<sequence>MKRNFKGAAAAGVLAVLLLASGCEKKATGQIVAVVNGEEISLQELNAELEGVNLPATADKKLVMKQVLQQVIDRRLLAQTAKEEGLDRDPTYVTQQRKMSEELLVRMYAKKAADAIRVPDAGAIDKYIAEHPAMFTGRTRYKVDQLQFDMPGDVAQLKKLEGDHSLEAVAASLTAMGIKFQRGAGAIDSGAIPPETLKQIVALPAGEPFIVPAGGKVVVSVITGSEPLLVPADQSRPIAVQAIRNEGLSKVGETRLKEARAKAKIEYQPNYEPAPAAKPAAAK</sequence>
<dbReference type="PANTHER" id="PTHR47245">
    <property type="entry name" value="PEPTIDYLPROLYL ISOMERASE"/>
    <property type="match status" value="1"/>
</dbReference>
<reference evidence="6 7" key="1">
    <citation type="submission" date="2020-08" db="EMBL/GenBank/DDBJ databases">
        <title>Genomic Encyclopedia of Type Strains, Phase IV (KMG-IV): sequencing the most valuable type-strain genomes for metagenomic binning, comparative biology and taxonomic classification.</title>
        <authorList>
            <person name="Goeker M."/>
        </authorList>
    </citation>
    <scope>NUCLEOTIDE SEQUENCE [LARGE SCALE GENOMIC DNA]</scope>
    <source>
        <strain evidence="6 7">DSM 25079</strain>
    </source>
</reference>
<dbReference type="InterPro" id="IPR014274">
    <property type="entry name" value="PPIase_EpsD"/>
</dbReference>
<dbReference type="PANTHER" id="PTHR47245:SF1">
    <property type="entry name" value="FOLDASE PROTEIN PRSA"/>
    <property type="match status" value="1"/>
</dbReference>
<evidence type="ECO:0000256" key="4">
    <source>
        <dbReference type="ARBA" id="ARBA00023110"/>
    </source>
</evidence>
<dbReference type="Pfam" id="PF13624">
    <property type="entry name" value="SurA_N_3"/>
    <property type="match status" value="1"/>
</dbReference>
<comment type="catalytic activity">
    <reaction evidence="1">
        <text>[protein]-peptidylproline (omega=180) = [protein]-peptidylproline (omega=0)</text>
        <dbReference type="Rhea" id="RHEA:16237"/>
        <dbReference type="Rhea" id="RHEA-COMP:10747"/>
        <dbReference type="Rhea" id="RHEA-COMP:10748"/>
        <dbReference type="ChEBI" id="CHEBI:83833"/>
        <dbReference type="ChEBI" id="CHEBI:83834"/>
        <dbReference type="EC" id="5.2.1.8"/>
    </reaction>
</comment>
<evidence type="ECO:0000313" key="6">
    <source>
        <dbReference type="EMBL" id="MBB5686637.1"/>
    </source>
</evidence>
<name>A0A7W9AJL8_9SPHN</name>
<keyword evidence="5 6" id="KW-0413">Isomerase</keyword>
<dbReference type="EC" id="5.2.1.8" evidence="2"/>
<evidence type="ECO:0000256" key="1">
    <source>
        <dbReference type="ARBA" id="ARBA00000971"/>
    </source>
</evidence>
<evidence type="ECO:0000313" key="7">
    <source>
        <dbReference type="Proteomes" id="UP000549617"/>
    </source>
</evidence>
<dbReference type="AlphaFoldDB" id="A0A7W9AJL8"/>
<dbReference type="NCBIfam" id="TIGR02925">
    <property type="entry name" value="cis_trans_EpsD"/>
    <property type="match status" value="1"/>
</dbReference>
<evidence type="ECO:0000256" key="3">
    <source>
        <dbReference type="ARBA" id="ARBA00022729"/>
    </source>
</evidence>
<dbReference type="RefSeq" id="WP_184019245.1">
    <property type="nucleotide sequence ID" value="NZ_JACIJC010000004.1"/>
</dbReference>
<comment type="caution">
    <text evidence="6">The sequence shown here is derived from an EMBL/GenBank/DDBJ whole genome shotgun (WGS) entry which is preliminary data.</text>
</comment>
<dbReference type="EMBL" id="JACIJC010000004">
    <property type="protein sequence ID" value="MBB5686637.1"/>
    <property type="molecule type" value="Genomic_DNA"/>
</dbReference>
<dbReference type="InterPro" id="IPR050245">
    <property type="entry name" value="PrsA_foldase"/>
</dbReference>
<protein>
    <recommendedName>
        <fullName evidence="2">peptidylprolyl isomerase</fullName>
        <ecNumber evidence="2">5.2.1.8</ecNumber>
    </recommendedName>
</protein>
<dbReference type="PROSITE" id="PS51257">
    <property type="entry name" value="PROKAR_LIPOPROTEIN"/>
    <property type="match status" value="1"/>
</dbReference>
<dbReference type="SUPFAM" id="SSF109998">
    <property type="entry name" value="Triger factor/SurA peptide-binding domain-like"/>
    <property type="match status" value="1"/>
</dbReference>
<evidence type="ECO:0000256" key="2">
    <source>
        <dbReference type="ARBA" id="ARBA00013194"/>
    </source>
</evidence>
<keyword evidence="4" id="KW-0697">Rotamase</keyword>
<gene>
    <name evidence="6" type="ORF">FHS49_002661</name>
</gene>
<dbReference type="GO" id="GO:0003755">
    <property type="term" value="F:peptidyl-prolyl cis-trans isomerase activity"/>
    <property type="evidence" value="ECO:0007669"/>
    <property type="project" value="UniProtKB-KW"/>
</dbReference>
<evidence type="ECO:0000256" key="5">
    <source>
        <dbReference type="ARBA" id="ARBA00023235"/>
    </source>
</evidence>
<organism evidence="6 7">
    <name type="scientific">Sphingobium boeckii</name>
    <dbReference type="NCBI Taxonomy" id="1082345"/>
    <lineage>
        <taxon>Bacteria</taxon>
        <taxon>Pseudomonadati</taxon>
        <taxon>Pseudomonadota</taxon>
        <taxon>Alphaproteobacteria</taxon>
        <taxon>Sphingomonadales</taxon>
        <taxon>Sphingomonadaceae</taxon>
        <taxon>Sphingobium</taxon>
    </lineage>
</organism>
<dbReference type="InterPro" id="IPR027304">
    <property type="entry name" value="Trigger_fact/SurA_dom_sf"/>
</dbReference>
<proteinExistence type="predicted"/>